<evidence type="ECO:0000256" key="1">
    <source>
        <dbReference type="SAM" id="MobiDB-lite"/>
    </source>
</evidence>
<reference evidence="3" key="1">
    <citation type="submission" date="2017-03" db="EMBL/GenBank/DDBJ databases">
        <title>Phytopthora megakarya and P. palmivora, two closely related causual agents of cacao black pod achieved similar genome size and gene model numbers by different mechanisms.</title>
        <authorList>
            <person name="Ali S."/>
            <person name="Shao J."/>
            <person name="Larry D.J."/>
            <person name="Kronmiller B."/>
            <person name="Shen D."/>
            <person name="Strem M.D."/>
            <person name="Melnick R.L."/>
            <person name="Guiltinan M.J."/>
            <person name="Tyler B.M."/>
            <person name="Meinhardt L.W."/>
            <person name="Bailey B.A."/>
        </authorList>
    </citation>
    <scope>NUCLEOTIDE SEQUENCE [LARGE SCALE GENOMIC DNA]</scope>
    <source>
        <strain evidence="3">zdho120</strain>
    </source>
</reference>
<evidence type="ECO:0000313" key="2">
    <source>
        <dbReference type="EMBL" id="OWZ20760.1"/>
    </source>
</evidence>
<dbReference type="Proteomes" id="UP000198211">
    <property type="component" value="Unassembled WGS sequence"/>
</dbReference>
<keyword evidence="3" id="KW-1185">Reference proteome</keyword>
<name>A0A225WV26_9STRA</name>
<feature type="compositionally biased region" description="Polar residues" evidence="1">
    <location>
        <begin position="18"/>
        <end position="28"/>
    </location>
</feature>
<sequence length="120" mass="12727">MSASPAIGCAQGDRESNSNELSTPSRSLANVRRTLRSTPSPSVRVSPYPLRERTPPQALSPSAVPGRRQGRDSLDAGSETEVSGEGDQHRLQLVVQPIVKDTVGMRDNSGAMLEVFAANG</sequence>
<comment type="caution">
    <text evidence="2">The sequence shown here is derived from an EMBL/GenBank/DDBJ whole genome shotgun (WGS) entry which is preliminary data.</text>
</comment>
<feature type="compositionally biased region" description="Low complexity" evidence="1">
    <location>
        <begin position="36"/>
        <end position="49"/>
    </location>
</feature>
<gene>
    <name evidence="2" type="ORF">PHMEG_0004794</name>
</gene>
<dbReference type="EMBL" id="NBNE01000293">
    <property type="protein sequence ID" value="OWZ20760.1"/>
    <property type="molecule type" value="Genomic_DNA"/>
</dbReference>
<evidence type="ECO:0000313" key="3">
    <source>
        <dbReference type="Proteomes" id="UP000198211"/>
    </source>
</evidence>
<dbReference type="AlphaFoldDB" id="A0A225WV26"/>
<protein>
    <submittedName>
        <fullName evidence="2">Uncharacterized protein</fullName>
    </submittedName>
</protein>
<accession>A0A225WV26</accession>
<proteinExistence type="predicted"/>
<organism evidence="2 3">
    <name type="scientific">Phytophthora megakarya</name>
    <dbReference type="NCBI Taxonomy" id="4795"/>
    <lineage>
        <taxon>Eukaryota</taxon>
        <taxon>Sar</taxon>
        <taxon>Stramenopiles</taxon>
        <taxon>Oomycota</taxon>
        <taxon>Peronosporomycetes</taxon>
        <taxon>Peronosporales</taxon>
        <taxon>Peronosporaceae</taxon>
        <taxon>Phytophthora</taxon>
    </lineage>
</organism>
<feature type="region of interest" description="Disordered" evidence="1">
    <location>
        <begin position="1"/>
        <end position="89"/>
    </location>
</feature>